<protein>
    <submittedName>
        <fullName evidence="4">Uncharacterized protein</fullName>
    </submittedName>
</protein>
<dbReference type="SMART" id="SM00321">
    <property type="entry name" value="WSC"/>
    <property type="match status" value="1"/>
</dbReference>
<feature type="domain" description="WSC" evidence="2">
    <location>
        <begin position="379"/>
        <end position="471"/>
    </location>
</feature>
<accession>A0A9N9YBR5</accession>
<dbReference type="GO" id="GO:0009251">
    <property type="term" value="P:glucan catabolic process"/>
    <property type="evidence" value="ECO:0007669"/>
    <property type="project" value="TreeGrafter"/>
</dbReference>
<feature type="domain" description="GH16" evidence="3">
    <location>
        <begin position="9"/>
        <end position="297"/>
    </location>
</feature>
<comment type="caution">
    <text evidence="4">The sequence shown here is derived from an EMBL/GenBank/DDBJ whole genome shotgun (WGS) entry which is preliminary data.</text>
</comment>
<evidence type="ECO:0000259" key="3">
    <source>
        <dbReference type="PROSITE" id="PS51762"/>
    </source>
</evidence>
<dbReference type="PANTHER" id="PTHR10963:SF24">
    <property type="entry name" value="GLYCOSIDASE C21B10.07-RELATED"/>
    <property type="match status" value="1"/>
</dbReference>
<dbReference type="PROSITE" id="PS51762">
    <property type="entry name" value="GH16_2"/>
    <property type="match status" value="1"/>
</dbReference>
<feature type="region of interest" description="Disordered" evidence="1">
    <location>
        <begin position="538"/>
        <end position="608"/>
    </location>
</feature>
<sequence length="635" mass="67828">MVDGNDNFSLVSQATTPDTSNSLVHFDLIADMAYSLSTSFFGESLLSGFNWHNGADLSNGYVSYQSRYDAEARGLVSMDPITQAVRLGVDSTNYYGMGEGRPSIRIESKESYNHGLFIADFAHMPPSDCGLWPAFWAYGTNWPNGGEIDIIEGVNTAHKNLISAHTAEGCSQDPWEVSQSTGLQRNTDCFVGDQNIGCGFEPPSSDVSSYGDSFNAVNGGVYAMDWDSERIRVWHFPRGRIPSDIKAKRPDPSNWGLPQAAFGGRSCDVDSYFKDMSIVLNINFCGDYGNALWNSDECSSYASTCSEYVGSNPGVFTNAYWEVNYIDVYQKNRVSPTTTTTKTAPAPTTKPQGYPYLPFPDPGIGIEPTAIPNPFNINRYAYLGCFESTSSFETFEVESEKEDMTLETCVKLCNAKDAAYAGVNGRVCSCASELGQDTRATALERHCARPCPGNAGQFCGGSSSKSIASPSPKPSPSSKPGFSSKKAPSDGDKTDCLLTVYGAVLDAQPAVPPPMAPMPKSLMKGSYIIHTPATCTTTKAPAVPRPAKTPNWAMTPSSLTTPTPSPTPSGSTSLATPQLKKAPTTLQRSQISETAAATASSSSKASDIPVSAAAPKAPSRMSVVIGVAVMIIAML</sequence>
<dbReference type="InterPro" id="IPR002889">
    <property type="entry name" value="WSC_carb-bd"/>
</dbReference>
<feature type="region of interest" description="Disordered" evidence="1">
    <location>
        <begin position="462"/>
        <end position="491"/>
    </location>
</feature>
<evidence type="ECO:0000256" key="1">
    <source>
        <dbReference type="SAM" id="MobiDB-lite"/>
    </source>
</evidence>
<dbReference type="Gene3D" id="2.60.120.200">
    <property type="match status" value="1"/>
</dbReference>
<evidence type="ECO:0000259" key="2">
    <source>
        <dbReference type="PROSITE" id="PS51212"/>
    </source>
</evidence>
<dbReference type="SUPFAM" id="SSF49899">
    <property type="entry name" value="Concanavalin A-like lectins/glucanases"/>
    <property type="match status" value="1"/>
</dbReference>
<dbReference type="InterPro" id="IPR000757">
    <property type="entry name" value="Beta-glucanase-like"/>
</dbReference>
<dbReference type="PROSITE" id="PS51212">
    <property type="entry name" value="WSC"/>
    <property type="match status" value="1"/>
</dbReference>
<dbReference type="AlphaFoldDB" id="A0A9N9YBR5"/>
<dbReference type="GO" id="GO:0004553">
    <property type="term" value="F:hydrolase activity, hydrolyzing O-glycosyl compounds"/>
    <property type="evidence" value="ECO:0007669"/>
    <property type="project" value="InterPro"/>
</dbReference>
<reference evidence="4" key="1">
    <citation type="submission" date="2021-10" db="EMBL/GenBank/DDBJ databases">
        <authorList>
            <person name="Piombo E."/>
        </authorList>
    </citation>
    <scope>NUCLEOTIDE SEQUENCE</scope>
</reference>
<name>A0A9N9YBR5_9HYPO</name>
<dbReference type="OrthoDB" id="192832at2759"/>
<feature type="compositionally biased region" description="Low complexity" evidence="1">
    <location>
        <begin position="555"/>
        <end position="577"/>
    </location>
</feature>
<organism evidence="4 5">
    <name type="scientific">Clonostachys rhizophaga</name>
    <dbReference type="NCBI Taxonomy" id="160324"/>
    <lineage>
        <taxon>Eukaryota</taxon>
        <taxon>Fungi</taxon>
        <taxon>Dikarya</taxon>
        <taxon>Ascomycota</taxon>
        <taxon>Pezizomycotina</taxon>
        <taxon>Sordariomycetes</taxon>
        <taxon>Hypocreomycetidae</taxon>
        <taxon>Hypocreales</taxon>
        <taxon>Bionectriaceae</taxon>
        <taxon>Clonostachys</taxon>
    </lineage>
</organism>
<evidence type="ECO:0000313" key="5">
    <source>
        <dbReference type="Proteomes" id="UP000696573"/>
    </source>
</evidence>
<dbReference type="CDD" id="cd02181">
    <property type="entry name" value="GH16_fungal_Lam16A_glucanase"/>
    <property type="match status" value="1"/>
</dbReference>
<feature type="compositionally biased region" description="Low complexity" evidence="1">
    <location>
        <begin position="589"/>
        <end position="608"/>
    </location>
</feature>
<dbReference type="Proteomes" id="UP000696573">
    <property type="component" value="Unassembled WGS sequence"/>
</dbReference>
<evidence type="ECO:0000313" key="4">
    <source>
        <dbReference type="EMBL" id="CAH0015396.1"/>
    </source>
</evidence>
<dbReference type="PANTHER" id="PTHR10963">
    <property type="entry name" value="GLYCOSYL HYDROLASE-RELATED"/>
    <property type="match status" value="1"/>
</dbReference>
<dbReference type="InterPro" id="IPR050546">
    <property type="entry name" value="Glycosyl_Hydrlase_16"/>
</dbReference>
<dbReference type="EMBL" id="CABFNQ020000444">
    <property type="protein sequence ID" value="CAH0015396.1"/>
    <property type="molecule type" value="Genomic_DNA"/>
</dbReference>
<proteinExistence type="predicted"/>
<gene>
    <name evidence="4" type="ORF">CRHIZ90672A_00001242</name>
</gene>
<dbReference type="Pfam" id="PF26113">
    <property type="entry name" value="GH16_XgeA"/>
    <property type="match status" value="1"/>
</dbReference>
<dbReference type="Pfam" id="PF01822">
    <property type="entry name" value="WSC"/>
    <property type="match status" value="1"/>
</dbReference>
<dbReference type="InterPro" id="IPR013320">
    <property type="entry name" value="ConA-like_dom_sf"/>
</dbReference>
<keyword evidence="5" id="KW-1185">Reference proteome</keyword>